<evidence type="ECO:0000256" key="9">
    <source>
        <dbReference type="PIRSR" id="PIRSR610300-50"/>
    </source>
</evidence>
<dbReference type="InterPro" id="IPR010300">
    <property type="entry name" value="CDO_1"/>
</dbReference>
<dbReference type="EC" id="1.13.11.20" evidence="3 11"/>
<dbReference type="CDD" id="cd10548">
    <property type="entry name" value="cupin_CDO"/>
    <property type="match status" value="1"/>
</dbReference>
<comment type="pathway">
    <text evidence="1 11">Organosulfur biosynthesis; taurine biosynthesis; hypotaurine from L-cysteine: step 1/2.</text>
</comment>
<sequence length="236" mass="26862">MASTKISAEEYFSEKNVPAISNLDELIKELRNVFEYDEVNVDYVKALLSSYKSNPEDWKKYSNFETHRYTRNLVDTGNGKYNLIALCWSEGQASSIHSHSDSHCFVKMLDGQLKETRYAWPSESEPENSMQKLGSGVCGKDDVTYINDSQALHCMENPSHSDTTVSLHLYIPPFSSCKTFDERTGHSVSVTMTFWSKYGERTKFTMCGQHMVSVWTLDTNLSTQVGLRTTTWPRGS</sequence>
<feature type="binding site" evidence="10">
    <location>
        <position position="153"/>
    </location>
    <ligand>
        <name>Fe cation</name>
        <dbReference type="ChEBI" id="CHEBI:24875"/>
        <note>catalytic</note>
    </ligand>
</feature>
<dbReference type="PANTHER" id="PTHR12918">
    <property type="entry name" value="CYSTEINE DIOXYGENASE"/>
    <property type="match status" value="1"/>
</dbReference>
<dbReference type="FunFam" id="2.60.120.10:FF:000045">
    <property type="entry name" value="Cysteine dioxygenase 1"/>
    <property type="match status" value="1"/>
</dbReference>
<evidence type="ECO:0000256" key="3">
    <source>
        <dbReference type="ARBA" id="ARBA00013133"/>
    </source>
</evidence>
<keyword evidence="6 11" id="KW-0223">Dioxygenase</keyword>
<name>A0AAD9L577_RIDPI</name>
<dbReference type="Proteomes" id="UP001209878">
    <property type="component" value="Unassembled WGS sequence"/>
</dbReference>
<gene>
    <name evidence="12" type="ORF">NP493_307g02070</name>
</gene>
<comment type="cofactor">
    <cofactor evidence="11">
        <name>Fe cation</name>
        <dbReference type="ChEBI" id="CHEBI:24875"/>
    </cofactor>
    <text evidence="11">Binds 1 Fe cation per subunit.</text>
</comment>
<organism evidence="12 13">
    <name type="scientific">Ridgeia piscesae</name>
    <name type="common">Tubeworm</name>
    <dbReference type="NCBI Taxonomy" id="27915"/>
    <lineage>
        <taxon>Eukaryota</taxon>
        <taxon>Metazoa</taxon>
        <taxon>Spiralia</taxon>
        <taxon>Lophotrochozoa</taxon>
        <taxon>Annelida</taxon>
        <taxon>Polychaeta</taxon>
        <taxon>Sedentaria</taxon>
        <taxon>Canalipalpata</taxon>
        <taxon>Sabellida</taxon>
        <taxon>Siboglinidae</taxon>
        <taxon>Ridgeia</taxon>
    </lineage>
</organism>
<evidence type="ECO:0000256" key="4">
    <source>
        <dbReference type="ARBA" id="ARBA00022723"/>
    </source>
</evidence>
<dbReference type="InterPro" id="IPR014710">
    <property type="entry name" value="RmlC-like_jellyroll"/>
</dbReference>
<evidence type="ECO:0000256" key="1">
    <source>
        <dbReference type="ARBA" id="ARBA00004759"/>
    </source>
</evidence>
<dbReference type="SUPFAM" id="SSF51182">
    <property type="entry name" value="RmlC-like cupins"/>
    <property type="match status" value="1"/>
</dbReference>
<evidence type="ECO:0000256" key="8">
    <source>
        <dbReference type="ARBA" id="ARBA00023004"/>
    </source>
</evidence>
<dbReference type="GO" id="GO:0019448">
    <property type="term" value="P:L-cysteine catabolic process"/>
    <property type="evidence" value="ECO:0007669"/>
    <property type="project" value="TreeGrafter"/>
</dbReference>
<dbReference type="PANTHER" id="PTHR12918:SF1">
    <property type="entry name" value="CYSTEINE DIOXYGENASE TYPE 1"/>
    <property type="match status" value="1"/>
</dbReference>
<accession>A0AAD9L577</accession>
<evidence type="ECO:0000256" key="10">
    <source>
        <dbReference type="PIRSR" id="PIRSR610300-51"/>
    </source>
</evidence>
<keyword evidence="4 10" id="KW-0479">Metal-binding</keyword>
<dbReference type="Gene3D" id="2.60.120.10">
    <property type="entry name" value="Jelly Rolls"/>
    <property type="match status" value="1"/>
</dbReference>
<evidence type="ECO:0000256" key="11">
    <source>
        <dbReference type="RuleBase" id="RU366010"/>
    </source>
</evidence>
<evidence type="ECO:0000313" key="13">
    <source>
        <dbReference type="Proteomes" id="UP001209878"/>
    </source>
</evidence>
<reference evidence="12" key="1">
    <citation type="journal article" date="2023" name="Mol. Biol. Evol.">
        <title>Third-Generation Sequencing Reveals the Adaptive Role of the Epigenome in Three Deep-Sea Polychaetes.</title>
        <authorList>
            <person name="Perez M."/>
            <person name="Aroh O."/>
            <person name="Sun Y."/>
            <person name="Lan Y."/>
            <person name="Juniper S.K."/>
            <person name="Young C.R."/>
            <person name="Angers B."/>
            <person name="Qian P.Y."/>
        </authorList>
    </citation>
    <scope>NUCLEOTIDE SEQUENCE</scope>
    <source>
        <strain evidence="12">R07B-5</strain>
    </source>
</reference>
<dbReference type="GO" id="GO:0008198">
    <property type="term" value="F:ferrous iron binding"/>
    <property type="evidence" value="ECO:0007669"/>
    <property type="project" value="UniProtKB-ARBA"/>
</dbReference>
<keyword evidence="13" id="KW-1185">Reference proteome</keyword>
<protein>
    <recommendedName>
        <fullName evidence="3 11">Cysteine dioxygenase</fullName>
        <ecNumber evidence="3 11">1.13.11.20</ecNumber>
    </recommendedName>
</protein>
<keyword evidence="7 11" id="KW-0560">Oxidoreductase</keyword>
<comment type="catalytic activity">
    <reaction evidence="11">
        <text>L-cysteine + O2 = 3-sulfino-L-alanine + H(+)</text>
        <dbReference type="Rhea" id="RHEA:20441"/>
        <dbReference type="ChEBI" id="CHEBI:15378"/>
        <dbReference type="ChEBI" id="CHEBI:15379"/>
        <dbReference type="ChEBI" id="CHEBI:35235"/>
        <dbReference type="ChEBI" id="CHEBI:61085"/>
        <dbReference type="EC" id="1.13.11.20"/>
    </reaction>
</comment>
<evidence type="ECO:0000256" key="6">
    <source>
        <dbReference type="ARBA" id="ARBA00022964"/>
    </source>
</evidence>
<dbReference type="EMBL" id="JAODUO010000307">
    <property type="protein sequence ID" value="KAK2183543.1"/>
    <property type="molecule type" value="Genomic_DNA"/>
</dbReference>
<evidence type="ECO:0000256" key="7">
    <source>
        <dbReference type="ARBA" id="ARBA00023002"/>
    </source>
</evidence>
<dbReference type="Pfam" id="PF05995">
    <property type="entry name" value="CDO_I"/>
    <property type="match status" value="1"/>
</dbReference>
<comment type="caution">
    <text evidence="12">The sequence shown here is derived from an EMBL/GenBank/DDBJ whole genome shotgun (WGS) entry which is preliminary data.</text>
</comment>
<comment type="similarity">
    <text evidence="2 11">Belongs to the cysteine dioxygenase family.</text>
</comment>
<dbReference type="GO" id="GO:0017172">
    <property type="term" value="F:cysteine dioxygenase activity"/>
    <property type="evidence" value="ECO:0007669"/>
    <property type="project" value="UniProtKB-UniRule"/>
</dbReference>
<feature type="cross-link" description="3'-(S-cysteinyl)-tyrosine (Cys-Tyr)" evidence="9">
    <location>
        <begin position="104"/>
        <end position="170"/>
    </location>
</feature>
<dbReference type="InterPro" id="IPR011051">
    <property type="entry name" value="RmlC_Cupin_sf"/>
</dbReference>
<proteinExistence type="inferred from homology"/>
<evidence type="ECO:0000313" key="12">
    <source>
        <dbReference type="EMBL" id="KAK2183543.1"/>
    </source>
</evidence>
<feature type="binding site" evidence="10">
    <location>
        <position position="99"/>
    </location>
    <ligand>
        <name>Fe cation</name>
        <dbReference type="ChEBI" id="CHEBI:24875"/>
        <note>catalytic</note>
    </ligand>
</feature>
<keyword evidence="5 9" id="KW-0883">Thioether bond</keyword>
<keyword evidence="8 10" id="KW-0408">Iron</keyword>
<dbReference type="AlphaFoldDB" id="A0AAD9L577"/>
<dbReference type="GO" id="GO:0042412">
    <property type="term" value="P:taurine biosynthetic process"/>
    <property type="evidence" value="ECO:0007669"/>
    <property type="project" value="UniProtKB-UniRule"/>
</dbReference>
<feature type="binding site" evidence="10">
    <location>
        <position position="97"/>
    </location>
    <ligand>
        <name>Fe cation</name>
        <dbReference type="ChEBI" id="CHEBI:24875"/>
        <note>catalytic</note>
    </ligand>
</feature>
<evidence type="ECO:0000256" key="2">
    <source>
        <dbReference type="ARBA" id="ARBA00006622"/>
    </source>
</evidence>
<evidence type="ECO:0000256" key="5">
    <source>
        <dbReference type="ARBA" id="ARBA00022784"/>
    </source>
</evidence>